<keyword evidence="1" id="KW-0732">Signal</keyword>
<dbReference type="Proteomes" id="UP000076532">
    <property type="component" value="Unassembled WGS sequence"/>
</dbReference>
<feature type="chain" id="PRO_5007881880" description="Ubiquitin 3 binding protein But2 C-terminal domain-containing protein" evidence="1">
    <location>
        <begin position="25"/>
        <end position="229"/>
    </location>
</feature>
<evidence type="ECO:0008006" key="4">
    <source>
        <dbReference type="Google" id="ProtNLM"/>
    </source>
</evidence>
<gene>
    <name evidence="2" type="ORF">FIBSPDRAFT_1035848</name>
</gene>
<organism evidence="2 3">
    <name type="scientific">Athelia psychrophila</name>
    <dbReference type="NCBI Taxonomy" id="1759441"/>
    <lineage>
        <taxon>Eukaryota</taxon>
        <taxon>Fungi</taxon>
        <taxon>Dikarya</taxon>
        <taxon>Basidiomycota</taxon>
        <taxon>Agaricomycotina</taxon>
        <taxon>Agaricomycetes</taxon>
        <taxon>Agaricomycetidae</taxon>
        <taxon>Atheliales</taxon>
        <taxon>Atheliaceae</taxon>
        <taxon>Athelia</taxon>
    </lineage>
</organism>
<accession>A0A166WLL3</accession>
<name>A0A166WLL3_9AGAM</name>
<proteinExistence type="predicted"/>
<evidence type="ECO:0000313" key="2">
    <source>
        <dbReference type="EMBL" id="KZP33882.1"/>
    </source>
</evidence>
<sequence>MKSIAASALFVLLAIGSATTGVAALPSAGPDSAGHLARDSSSGTASNTPAAANRTLATALDSYNCPRISVSYQDSSTPEPLSVGFQYPEYHADSGEFTCSGRRGESEYAVVSTTNSYGFYYNLAYDGTDCTMKIIHESLDGSPYDGKYLRPSILPGYQDYLTYDADVAAIHCELDVAKKTLVLKDNINGYRYGLGKIANPSEGYCTNAYYIDVDENFVTFNVGGDCYPA</sequence>
<keyword evidence="3" id="KW-1185">Reference proteome</keyword>
<dbReference type="EMBL" id="KV417481">
    <property type="protein sequence ID" value="KZP33882.1"/>
    <property type="molecule type" value="Genomic_DNA"/>
</dbReference>
<reference evidence="2 3" key="1">
    <citation type="journal article" date="2016" name="Mol. Biol. Evol.">
        <title>Comparative Genomics of Early-Diverging Mushroom-Forming Fungi Provides Insights into the Origins of Lignocellulose Decay Capabilities.</title>
        <authorList>
            <person name="Nagy L.G."/>
            <person name="Riley R."/>
            <person name="Tritt A."/>
            <person name="Adam C."/>
            <person name="Daum C."/>
            <person name="Floudas D."/>
            <person name="Sun H."/>
            <person name="Yadav J.S."/>
            <person name="Pangilinan J."/>
            <person name="Larsson K.H."/>
            <person name="Matsuura K."/>
            <person name="Barry K."/>
            <person name="Labutti K."/>
            <person name="Kuo R."/>
            <person name="Ohm R.A."/>
            <person name="Bhattacharya S.S."/>
            <person name="Shirouzu T."/>
            <person name="Yoshinaga Y."/>
            <person name="Martin F.M."/>
            <person name="Grigoriev I.V."/>
            <person name="Hibbett D.S."/>
        </authorList>
    </citation>
    <scope>NUCLEOTIDE SEQUENCE [LARGE SCALE GENOMIC DNA]</scope>
    <source>
        <strain evidence="2 3">CBS 109695</strain>
    </source>
</reference>
<feature type="signal peptide" evidence="1">
    <location>
        <begin position="1"/>
        <end position="24"/>
    </location>
</feature>
<dbReference type="AlphaFoldDB" id="A0A166WLL3"/>
<evidence type="ECO:0000256" key="1">
    <source>
        <dbReference type="SAM" id="SignalP"/>
    </source>
</evidence>
<protein>
    <recommendedName>
        <fullName evidence="4">Ubiquitin 3 binding protein But2 C-terminal domain-containing protein</fullName>
    </recommendedName>
</protein>
<evidence type="ECO:0000313" key="3">
    <source>
        <dbReference type="Proteomes" id="UP000076532"/>
    </source>
</evidence>